<dbReference type="AlphaFoldDB" id="A0AA44QJ41"/>
<protein>
    <submittedName>
        <fullName evidence="2">Uncharacterized protein</fullName>
    </submittedName>
</protein>
<name>A0AA44QJ41_CUTAC</name>
<organism evidence="2 3">
    <name type="scientific">Cutibacterium acnes</name>
    <name type="common">Propionibacterium acnes</name>
    <dbReference type="NCBI Taxonomy" id="1747"/>
    <lineage>
        <taxon>Bacteria</taxon>
        <taxon>Bacillati</taxon>
        <taxon>Actinomycetota</taxon>
        <taxon>Actinomycetes</taxon>
        <taxon>Propionibacteriales</taxon>
        <taxon>Propionibacteriaceae</taxon>
        <taxon>Cutibacterium</taxon>
    </lineage>
</organism>
<proteinExistence type="predicted"/>
<evidence type="ECO:0000313" key="2">
    <source>
        <dbReference type="EMBL" id="PGF35006.1"/>
    </source>
</evidence>
<accession>A0AA44QJ41</accession>
<feature type="compositionally biased region" description="Basic and acidic residues" evidence="1">
    <location>
        <begin position="55"/>
        <end position="78"/>
    </location>
</feature>
<feature type="compositionally biased region" description="Basic and acidic residues" evidence="1">
    <location>
        <begin position="107"/>
        <end position="117"/>
    </location>
</feature>
<comment type="caution">
    <text evidence="2">The sequence shown here is derived from an EMBL/GenBank/DDBJ whole genome shotgun (WGS) entry which is preliminary data.</text>
</comment>
<evidence type="ECO:0000256" key="1">
    <source>
        <dbReference type="SAM" id="MobiDB-lite"/>
    </source>
</evidence>
<feature type="compositionally biased region" description="Basic and acidic residues" evidence="1">
    <location>
        <begin position="14"/>
        <end position="24"/>
    </location>
</feature>
<evidence type="ECO:0000313" key="3">
    <source>
        <dbReference type="Proteomes" id="UP000226191"/>
    </source>
</evidence>
<feature type="region of interest" description="Disordered" evidence="1">
    <location>
        <begin position="1"/>
        <end position="117"/>
    </location>
</feature>
<gene>
    <name evidence="2" type="ORF">B1B09_05175</name>
</gene>
<feature type="compositionally biased region" description="Polar residues" evidence="1">
    <location>
        <begin position="25"/>
        <end position="53"/>
    </location>
</feature>
<sequence length="117" mass="13070">MLQVSGPNSGVEAESMRRPVETKPGDTNNGSQHRPSSDVTSPSWRFQPQSATDALSRRLDLGKQEDRQQGWHDSESDVRQLIQQIEPWTPRSHGGVERGGLLVHRHTSSEALDHPQN</sequence>
<dbReference type="EMBL" id="MVCE01000002">
    <property type="protein sequence ID" value="PGF35006.1"/>
    <property type="molecule type" value="Genomic_DNA"/>
</dbReference>
<dbReference type="Proteomes" id="UP000226191">
    <property type="component" value="Unassembled WGS sequence"/>
</dbReference>
<reference evidence="2 3" key="1">
    <citation type="submission" date="2017-02" db="EMBL/GenBank/DDBJ databases">
        <title>Prevalence of linear plasmids in Cutibacterium acnes isolates obtained from cancerous prostatic tissue.</title>
        <authorList>
            <person name="Davidsson S."/>
            <person name="Bruggemann H."/>
        </authorList>
    </citation>
    <scope>NUCLEOTIDE SEQUENCE [LARGE SCALE GENOMIC DNA]</scope>
    <source>
        <strain evidence="2 3">11-78</strain>
    </source>
</reference>